<organism evidence="1 2">
    <name type="scientific">Neobacillus cucumis</name>
    <dbReference type="NCBI Taxonomy" id="1740721"/>
    <lineage>
        <taxon>Bacteria</taxon>
        <taxon>Bacillati</taxon>
        <taxon>Bacillota</taxon>
        <taxon>Bacilli</taxon>
        <taxon>Bacillales</taxon>
        <taxon>Bacillaceae</taxon>
        <taxon>Neobacillus</taxon>
    </lineage>
</organism>
<name>A0A2N5HES8_9BACI</name>
<proteinExistence type="predicted"/>
<keyword evidence="2" id="KW-1185">Reference proteome</keyword>
<comment type="caution">
    <text evidence="1">The sequence shown here is derived from an EMBL/GenBank/DDBJ whole genome shotgun (WGS) entry which is preliminary data.</text>
</comment>
<gene>
    <name evidence="1" type="ORF">CVD27_12670</name>
</gene>
<dbReference type="RefSeq" id="WP_101648272.1">
    <property type="nucleotide sequence ID" value="NZ_PGVE01000048.1"/>
</dbReference>
<evidence type="ECO:0000313" key="2">
    <source>
        <dbReference type="Proteomes" id="UP000234950"/>
    </source>
</evidence>
<protein>
    <submittedName>
        <fullName evidence="1">Uncharacterized protein</fullName>
    </submittedName>
</protein>
<reference evidence="1 2" key="1">
    <citation type="submission" date="2017-11" db="EMBL/GenBank/DDBJ databases">
        <title>Comparitive Functional Genomics of Dry Heat Resistant strains isolated from the Viking Spacecraft.</title>
        <authorList>
            <person name="Seuylemezian A."/>
            <person name="Cooper K."/>
            <person name="Vaishampayan P."/>
        </authorList>
    </citation>
    <scope>NUCLEOTIDE SEQUENCE [LARGE SCALE GENOMIC DNA]</scope>
    <source>
        <strain evidence="1 2">V32-6</strain>
    </source>
</reference>
<dbReference type="AlphaFoldDB" id="A0A2N5HES8"/>
<accession>A0A2N5HES8</accession>
<sequence>MQEQTKKDIKEYFMKKLDNELNVLDVSIFQEIRRVMEEASSKGILRSGMTLNGIANTIIDNTINSCKDKLSLIDEFQDYLKFNIPEKQLDEIEGIFVTYYVPFLKNKAENTYVNHSKDLFGDTNLNITEQFKFDSSVQNIKIK</sequence>
<dbReference type="Proteomes" id="UP000234950">
    <property type="component" value="Unassembled WGS sequence"/>
</dbReference>
<dbReference type="EMBL" id="PGVE01000048">
    <property type="protein sequence ID" value="PLS04007.1"/>
    <property type="molecule type" value="Genomic_DNA"/>
</dbReference>
<evidence type="ECO:0000313" key="1">
    <source>
        <dbReference type="EMBL" id="PLS04007.1"/>
    </source>
</evidence>